<dbReference type="EMBL" id="CABFNS010000715">
    <property type="protein sequence ID" value="VUC24153.1"/>
    <property type="molecule type" value="Genomic_DNA"/>
</dbReference>
<proteinExistence type="predicted"/>
<accession>A0ABY6U082</accession>
<dbReference type="InterPro" id="IPR032710">
    <property type="entry name" value="NTF2-like_dom_sf"/>
</dbReference>
<comment type="caution">
    <text evidence="2">The sequence shown here is derived from an EMBL/GenBank/DDBJ whole genome shotgun (WGS) entry which is preliminary data.</text>
</comment>
<protein>
    <recommendedName>
        <fullName evidence="1">SnoaL-like domain-containing protein</fullName>
    </recommendedName>
</protein>
<dbReference type="Proteomes" id="UP000766486">
    <property type="component" value="Unassembled WGS sequence"/>
</dbReference>
<evidence type="ECO:0000313" key="2">
    <source>
        <dbReference type="EMBL" id="VUC24153.1"/>
    </source>
</evidence>
<evidence type="ECO:0000313" key="3">
    <source>
        <dbReference type="Proteomes" id="UP000766486"/>
    </source>
</evidence>
<dbReference type="Gene3D" id="3.10.450.50">
    <property type="match status" value="1"/>
</dbReference>
<feature type="domain" description="SnoaL-like" evidence="1">
    <location>
        <begin position="15"/>
        <end position="132"/>
    </location>
</feature>
<evidence type="ECO:0000259" key="1">
    <source>
        <dbReference type="Pfam" id="PF13577"/>
    </source>
</evidence>
<dbReference type="InterPro" id="IPR037401">
    <property type="entry name" value="SnoaL-like"/>
</dbReference>
<organism evidence="2 3">
    <name type="scientific">Bionectria ochroleuca</name>
    <name type="common">Gliocladium roseum</name>
    <dbReference type="NCBI Taxonomy" id="29856"/>
    <lineage>
        <taxon>Eukaryota</taxon>
        <taxon>Fungi</taxon>
        <taxon>Dikarya</taxon>
        <taxon>Ascomycota</taxon>
        <taxon>Pezizomycotina</taxon>
        <taxon>Sordariomycetes</taxon>
        <taxon>Hypocreomycetidae</taxon>
        <taxon>Hypocreales</taxon>
        <taxon>Bionectriaceae</taxon>
        <taxon>Clonostachys</taxon>
    </lineage>
</organism>
<gene>
    <name evidence="2" type="ORF">CLO192961_LOCUS132708</name>
</gene>
<dbReference type="SUPFAM" id="SSF54427">
    <property type="entry name" value="NTF2-like"/>
    <property type="match status" value="1"/>
</dbReference>
<dbReference type="Pfam" id="PF13577">
    <property type="entry name" value="SnoaL_4"/>
    <property type="match status" value="1"/>
</dbReference>
<keyword evidence="3" id="KW-1185">Reference proteome</keyword>
<reference evidence="2 3" key="1">
    <citation type="submission" date="2019-06" db="EMBL/GenBank/DDBJ databases">
        <authorList>
            <person name="Broberg M."/>
        </authorList>
    </citation>
    <scope>NUCLEOTIDE SEQUENCE [LARGE SCALE GENOMIC DNA]</scope>
</reference>
<name>A0ABY6U082_BIOOC</name>
<sequence length="204" mass="23167">MGSNTSTSDWIQDCEIKSLLVRERYYRDTAQWQKLRESYHPDASKTSINITWFKGGIDGFVSGSKQMTTGGTPSTHNILPVEIHRQGDKAVSESTGSIMARVKYNNVDYDLISYAKFISRLERVDGVWKMLSLEAIYERDTLQPVYPGTGERIVAIEEHGRASYRCLSWLLLQKGFTVDQELPGSDIKGSTEKLLNDCFAWLRT</sequence>